<evidence type="ECO:0000313" key="2">
    <source>
        <dbReference type="EMBL" id="KAL1498766.1"/>
    </source>
</evidence>
<feature type="compositionally biased region" description="Gly residues" evidence="1">
    <location>
        <begin position="476"/>
        <end position="539"/>
    </location>
</feature>
<evidence type="ECO:0000313" key="3">
    <source>
        <dbReference type="Proteomes" id="UP001515480"/>
    </source>
</evidence>
<proteinExistence type="predicted"/>
<feature type="compositionally biased region" description="Low complexity" evidence="1">
    <location>
        <begin position="1088"/>
        <end position="1103"/>
    </location>
</feature>
<reference evidence="2 3" key="1">
    <citation type="journal article" date="2024" name="Science">
        <title>Giant polyketide synthase enzymes in the biosynthesis of giant marine polyether toxins.</title>
        <authorList>
            <person name="Fallon T.R."/>
            <person name="Shende V.V."/>
            <person name="Wierzbicki I.H."/>
            <person name="Pendleton A.L."/>
            <person name="Watervoot N.F."/>
            <person name="Auber R.P."/>
            <person name="Gonzalez D.J."/>
            <person name="Wisecaver J.H."/>
            <person name="Moore B.S."/>
        </authorList>
    </citation>
    <scope>NUCLEOTIDE SEQUENCE [LARGE SCALE GENOMIC DNA]</scope>
    <source>
        <strain evidence="2 3">12B1</strain>
    </source>
</reference>
<accession>A0AB34IHD0</accession>
<organism evidence="2 3">
    <name type="scientific">Prymnesium parvum</name>
    <name type="common">Toxic golden alga</name>
    <dbReference type="NCBI Taxonomy" id="97485"/>
    <lineage>
        <taxon>Eukaryota</taxon>
        <taxon>Haptista</taxon>
        <taxon>Haptophyta</taxon>
        <taxon>Prymnesiophyceae</taxon>
        <taxon>Prymnesiales</taxon>
        <taxon>Prymnesiaceae</taxon>
        <taxon>Prymnesium</taxon>
    </lineage>
</organism>
<evidence type="ECO:0000256" key="1">
    <source>
        <dbReference type="SAM" id="MobiDB-lite"/>
    </source>
</evidence>
<sequence length="1129" mass="114980">MAWWRYATLPANPTASTPGAKARPKDPRAWRVLLILLLPPVLLFSSWALPTARHASPSPPLSWRQLCAAPPAPPLPSAPNHSSSRLGYTSPSLLARLRTASSASYAEEYLRARASGLSLDQFLDVAEQLGPPRLETAHLLGILAARTDGGAAAILRLSRRGPPFDGAVHGAAWAPLLAALRQRGEDALLAGGGAAAALPPPSPAAARLLAAHAEQLLLSLRRADATAAGLAAHGVGHALILAALAATRAAAGGGGARRALRAALGACAALGDALALEGGVWARGMRWGCAHGAYMVLSDARRWASPALLGEPPPRDGSLAARAARGEPLVGVWEAEGGGGGEGGSVCVEVAAAPRAEPSACFAWLVLARARGAPTRLADCGGAPPCAFGLGVGSRGGAVACEGEAGAAARLACAAGVAFGEAMAARAGHGGGGACGRGVGVAPCEMSAALMAGVSGGERAAECFFAVLDAPPDEPSGGGVEARGGGVEARGGGAEASGGGVEASGGGVEASGGGVEARGGGVEARGGGVEARGGGVEGKGGVEARGGEVEVSGGGVERKGGLEARDGGEQARGGEVEARDGDAEARGSGAEASGGGVPANTMVSPSGFQAYEASRAHCVWSAAQPSDSFASAGKPALLVRPQWSHEYMGAATDLPLSPPAAGRVCALHNRTFIFRLGPIHLAPGESVLYRLRWPFGGAERRAAAAAGGYDAGFMGVVDWRGALLAHPPLHIHHATTWRAPLPSPPRLAAWWPYAAHMDSHFPGGLGDRACRAAEGGAACSFLELPPATRLRWFEASEPVVDGIVINEGAAPLSNLSLEMAVRVAPRGVGGVRDAVQLTFTLQVEPGKAFGVFVAPRGDSIHFTSWVMPLGGRVEAHDFHMHGGFLREAWVVAAPPAALGLHAFTRNYTGRPLPLRQLRLGAAASLGSLAAHLRATLAASAATPRQRVLCVVTPDEEGGALRLPRMRGATAAAPPACADWAFAAGEEVTIVAFLHVEGVESALVHVAWLPVVSFDDAAVLAAVGEARGDASAQNMAEAEEEQAQREAAEAIGRAKDEANRMEAERKARAREELFKREAEAKAAAREQSLRAAAMASMGRSASQATRERRRLAEEAHLDGAPTQMGWLTAE</sequence>
<protein>
    <submittedName>
        <fullName evidence="2">Uncharacterized protein</fullName>
    </submittedName>
</protein>
<feature type="region of interest" description="Disordered" evidence="1">
    <location>
        <begin position="1084"/>
        <end position="1129"/>
    </location>
</feature>
<comment type="caution">
    <text evidence="2">The sequence shown here is derived from an EMBL/GenBank/DDBJ whole genome shotgun (WGS) entry which is preliminary data.</text>
</comment>
<keyword evidence="3" id="KW-1185">Reference proteome</keyword>
<dbReference type="Proteomes" id="UP001515480">
    <property type="component" value="Unassembled WGS sequence"/>
</dbReference>
<dbReference type="EMBL" id="JBGBPQ010000027">
    <property type="protein sequence ID" value="KAL1498766.1"/>
    <property type="molecule type" value="Genomic_DNA"/>
</dbReference>
<feature type="region of interest" description="Disordered" evidence="1">
    <location>
        <begin position="1030"/>
        <end position="1065"/>
    </location>
</feature>
<name>A0AB34IHD0_PRYPA</name>
<feature type="compositionally biased region" description="Basic and acidic residues" evidence="1">
    <location>
        <begin position="1041"/>
        <end position="1065"/>
    </location>
</feature>
<feature type="region of interest" description="Disordered" evidence="1">
    <location>
        <begin position="474"/>
        <end position="600"/>
    </location>
</feature>
<gene>
    <name evidence="2" type="ORF">AB1Y20_014075</name>
</gene>
<feature type="compositionally biased region" description="Basic and acidic residues" evidence="1">
    <location>
        <begin position="556"/>
        <end position="585"/>
    </location>
</feature>
<dbReference type="AlphaFoldDB" id="A0AB34IHD0"/>